<dbReference type="PANTHER" id="PTHR34978">
    <property type="entry name" value="POSSIBLE SENSOR-TRANSDUCER PROTEIN BLAR"/>
    <property type="match status" value="1"/>
</dbReference>
<dbReference type="Proteomes" id="UP000292884">
    <property type="component" value="Unassembled WGS sequence"/>
</dbReference>
<feature type="transmembrane region" description="Helical" evidence="1">
    <location>
        <begin position="33"/>
        <end position="52"/>
    </location>
</feature>
<keyword evidence="1" id="KW-1133">Transmembrane helix</keyword>
<dbReference type="RefSeq" id="WP_131555467.1">
    <property type="nucleotide sequence ID" value="NZ_SJSK01000007.1"/>
</dbReference>
<dbReference type="AlphaFoldDB" id="A0A4R0ML29"/>
<feature type="transmembrane region" description="Helical" evidence="1">
    <location>
        <begin position="6"/>
        <end position="26"/>
    </location>
</feature>
<evidence type="ECO:0000313" key="3">
    <source>
        <dbReference type="EMBL" id="TCC87351.1"/>
    </source>
</evidence>
<dbReference type="InterPro" id="IPR052173">
    <property type="entry name" value="Beta-lactam_resp_regulator"/>
</dbReference>
<proteinExistence type="predicted"/>
<sequence>MPHFFIILLKINLVLILFAAAYYLILRRLTFYVINRIFLAFGILFGTIYPFIDLTDFFHKQSPQVAALVPEVKQLVPTSFIDQYWQWIAALFYVGVFVMAFRLIVQFVSLYSMHKKSAPGSVANFEVRILNEPVSPFSFWQTVYINPSLHQERELQTILEHEQIHVKEWHSLDIILAELSVVFYWFNPGVWLMKKAVKENLEFITDEKILKKGVDKKAYQYSLLDVGNLVPAVEIVNNFNLSDLKKRIKMMNAKRSSKLTLSRYMFVLPVLLLTTLAFTVSKKDVKKHLAPIKQALIYARIIEKDETPIVEKKQIVKKKSAVKTIDIIKDTASLKFDFIVNTINIITDSAYSSLPDLTPEKAFIIARKGELPANIKGRVSGMFMLKTDSLSDNGEPKIENISIRLHGTELPKTLAGKPHAETVIVRGFKTGTKLPDSAMKRTNATIFLNGQKISQEDFNKVNPSEIKNVTIQRSKSLDEVSVVGYGKKTNP</sequence>
<comment type="caution">
    <text evidence="3">The sequence shown here is derived from an EMBL/GenBank/DDBJ whole genome shotgun (WGS) entry which is preliminary data.</text>
</comment>
<keyword evidence="4" id="KW-1185">Reference proteome</keyword>
<feature type="domain" description="Peptidase M56" evidence="2">
    <location>
        <begin position="130"/>
        <end position="251"/>
    </location>
</feature>
<dbReference type="OrthoDB" id="649093at2"/>
<feature type="transmembrane region" description="Helical" evidence="1">
    <location>
        <begin position="84"/>
        <end position="105"/>
    </location>
</feature>
<dbReference type="Pfam" id="PF05569">
    <property type="entry name" value="Peptidase_M56"/>
    <property type="match status" value="1"/>
</dbReference>
<gene>
    <name evidence="3" type="ORF">EZ428_21890</name>
</gene>
<evidence type="ECO:0000313" key="4">
    <source>
        <dbReference type="Proteomes" id="UP000292884"/>
    </source>
</evidence>
<protein>
    <recommendedName>
        <fullName evidence="2">Peptidase M56 domain-containing protein</fullName>
    </recommendedName>
</protein>
<evidence type="ECO:0000259" key="2">
    <source>
        <dbReference type="Pfam" id="PF05569"/>
    </source>
</evidence>
<feature type="transmembrane region" description="Helical" evidence="1">
    <location>
        <begin position="261"/>
        <end position="280"/>
    </location>
</feature>
<organism evidence="3 4">
    <name type="scientific">Pedobacter frigiditerrae</name>
    <dbReference type="NCBI Taxonomy" id="2530452"/>
    <lineage>
        <taxon>Bacteria</taxon>
        <taxon>Pseudomonadati</taxon>
        <taxon>Bacteroidota</taxon>
        <taxon>Sphingobacteriia</taxon>
        <taxon>Sphingobacteriales</taxon>
        <taxon>Sphingobacteriaceae</taxon>
        <taxon>Pedobacter</taxon>
    </lineage>
</organism>
<name>A0A4R0ML29_9SPHI</name>
<evidence type="ECO:0000256" key="1">
    <source>
        <dbReference type="SAM" id="Phobius"/>
    </source>
</evidence>
<dbReference type="EMBL" id="SJSK01000007">
    <property type="protein sequence ID" value="TCC87351.1"/>
    <property type="molecule type" value="Genomic_DNA"/>
</dbReference>
<dbReference type="PANTHER" id="PTHR34978:SF3">
    <property type="entry name" value="SLR0241 PROTEIN"/>
    <property type="match status" value="1"/>
</dbReference>
<dbReference type="InterPro" id="IPR008756">
    <property type="entry name" value="Peptidase_M56"/>
</dbReference>
<dbReference type="CDD" id="cd07341">
    <property type="entry name" value="M56_BlaR1_MecR1_like"/>
    <property type="match status" value="1"/>
</dbReference>
<keyword evidence="1" id="KW-0812">Transmembrane</keyword>
<reference evidence="3 4" key="1">
    <citation type="submission" date="2019-02" db="EMBL/GenBank/DDBJ databases">
        <title>Pedobacter sp. RP-1-13 sp. nov., isolated from Arctic soil.</title>
        <authorList>
            <person name="Dahal R.H."/>
        </authorList>
    </citation>
    <scope>NUCLEOTIDE SEQUENCE [LARGE SCALE GENOMIC DNA]</scope>
    <source>
        <strain evidence="3 4">RP-1-13</strain>
    </source>
</reference>
<accession>A0A4R0ML29</accession>
<keyword evidence="1" id="KW-0472">Membrane</keyword>